<evidence type="ECO:0000256" key="1">
    <source>
        <dbReference type="SAM" id="Phobius"/>
    </source>
</evidence>
<comment type="caution">
    <text evidence="2">The sequence shown here is derived from an EMBL/GenBank/DDBJ whole genome shotgun (WGS) entry which is preliminary data.</text>
</comment>
<dbReference type="RefSeq" id="WP_377424397.1">
    <property type="nucleotide sequence ID" value="NZ_JBHSPR010000017.1"/>
</dbReference>
<protein>
    <recommendedName>
        <fullName evidence="4">DUF3995 domain-containing protein</fullName>
    </recommendedName>
</protein>
<organism evidence="2 3">
    <name type="scientific">Plantactinospora solaniradicis</name>
    <dbReference type="NCBI Taxonomy" id="1723736"/>
    <lineage>
        <taxon>Bacteria</taxon>
        <taxon>Bacillati</taxon>
        <taxon>Actinomycetota</taxon>
        <taxon>Actinomycetes</taxon>
        <taxon>Micromonosporales</taxon>
        <taxon>Micromonosporaceae</taxon>
        <taxon>Plantactinospora</taxon>
    </lineage>
</organism>
<feature type="transmembrane region" description="Helical" evidence="1">
    <location>
        <begin position="51"/>
        <end position="72"/>
    </location>
</feature>
<dbReference type="Proteomes" id="UP001596203">
    <property type="component" value="Unassembled WGS sequence"/>
</dbReference>
<accession>A0ABW1KBW0</accession>
<dbReference type="EMBL" id="JBHSPR010000017">
    <property type="protein sequence ID" value="MFC6018736.1"/>
    <property type="molecule type" value="Genomic_DNA"/>
</dbReference>
<proteinExistence type="predicted"/>
<keyword evidence="1" id="KW-0812">Transmembrane</keyword>
<feature type="transmembrane region" description="Helical" evidence="1">
    <location>
        <begin position="147"/>
        <end position="165"/>
    </location>
</feature>
<keyword evidence="3" id="KW-1185">Reference proteome</keyword>
<feature type="transmembrane region" description="Helical" evidence="1">
    <location>
        <begin position="20"/>
        <end position="39"/>
    </location>
</feature>
<evidence type="ECO:0000313" key="3">
    <source>
        <dbReference type="Proteomes" id="UP001596203"/>
    </source>
</evidence>
<feature type="transmembrane region" description="Helical" evidence="1">
    <location>
        <begin position="93"/>
        <end position="116"/>
    </location>
</feature>
<sequence>MRQSSTGQNSTTAPPRWAVWAAYAVPLCVLPSAIWRATLLFDSDFTLADGGWYPLLLSILSMGLGLLTLGLVQSWGERIPGWVPGIGGRTVPIRAATVPALVGGSLLIVLCLYVAFNLTFDVAARGPVLIGPDDTERPPPGWDVLPYYLPLLAWGPLVLAVATNYRRRRRHAAHG</sequence>
<gene>
    <name evidence="2" type="ORF">ACFP2T_21310</name>
</gene>
<keyword evidence="1" id="KW-0472">Membrane</keyword>
<evidence type="ECO:0008006" key="4">
    <source>
        <dbReference type="Google" id="ProtNLM"/>
    </source>
</evidence>
<reference evidence="3" key="1">
    <citation type="journal article" date="2019" name="Int. J. Syst. Evol. Microbiol.">
        <title>The Global Catalogue of Microorganisms (GCM) 10K type strain sequencing project: providing services to taxonomists for standard genome sequencing and annotation.</title>
        <authorList>
            <consortium name="The Broad Institute Genomics Platform"/>
            <consortium name="The Broad Institute Genome Sequencing Center for Infectious Disease"/>
            <person name="Wu L."/>
            <person name="Ma J."/>
        </authorList>
    </citation>
    <scope>NUCLEOTIDE SEQUENCE [LARGE SCALE GENOMIC DNA]</scope>
    <source>
        <strain evidence="3">ZS-35-S2</strain>
    </source>
</reference>
<name>A0ABW1KBW0_9ACTN</name>
<keyword evidence="1" id="KW-1133">Transmembrane helix</keyword>
<evidence type="ECO:0000313" key="2">
    <source>
        <dbReference type="EMBL" id="MFC6018736.1"/>
    </source>
</evidence>